<keyword evidence="7" id="KW-0456">Lyase</keyword>
<evidence type="ECO:0000313" key="11">
    <source>
        <dbReference type="EMBL" id="RNI30478.1"/>
    </source>
</evidence>
<evidence type="ECO:0000256" key="8">
    <source>
        <dbReference type="ARBA" id="ARBA00023268"/>
    </source>
</evidence>
<evidence type="ECO:0000256" key="6">
    <source>
        <dbReference type="ARBA" id="ARBA00023204"/>
    </source>
</evidence>
<proteinExistence type="inferred from homology"/>
<dbReference type="InterPro" id="IPR012319">
    <property type="entry name" value="FPG_cat"/>
</dbReference>
<evidence type="ECO:0000256" key="7">
    <source>
        <dbReference type="ARBA" id="ARBA00023239"/>
    </source>
</evidence>
<organism evidence="11 12">
    <name type="scientific">Rufibacter latericius</name>
    <dbReference type="NCBI Taxonomy" id="2487040"/>
    <lineage>
        <taxon>Bacteria</taxon>
        <taxon>Pseudomonadati</taxon>
        <taxon>Bacteroidota</taxon>
        <taxon>Cytophagia</taxon>
        <taxon>Cytophagales</taxon>
        <taxon>Hymenobacteraceae</taxon>
        <taxon>Rufibacter</taxon>
    </lineage>
</organism>
<evidence type="ECO:0000256" key="3">
    <source>
        <dbReference type="ARBA" id="ARBA00022763"/>
    </source>
</evidence>
<dbReference type="SMART" id="SM00898">
    <property type="entry name" value="Fapy_DNA_glyco"/>
    <property type="match status" value="1"/>
</dbReference>
<dbReference type="SUPFAM" id="SSF46946">
    <property type="entry name" value="S13-like H2TH domain"/>
    <property type="match status" value="1"/>
</dbReference>
<dbReference type="RefSeq" id="WP_123125695.1">
    <property type="nucleotide sequence ID" value="NZ_RJJD01000002.1"/>
</dbReference>
<dbReference type="AlphaFoldDB" id="A0A3M9N0D9"/>
<feature type="domain" description="Formamidopyrimidine-DNA glycosylase catalytic" evidence="10">
    <location>
        <begin position="2"/>
        <end position="86"/>
    </location>
</feature>
<dbReference type="InterPro" id="IPR015886">
    <property type="entry name" value="H2TH_FPG"/>
</dbReference>
<dbReference type="Gene3D" id="3.20.190.10">
    <property type="entry name" value="MutM-like, N-terminal"/>
    <property type="match status" value="1"/>
</dbReference>
<dbReference type="Pfam" id="PF06831">
    <property type="entry name" value="H2TH"/>
    <property type="match status" value="1"/>
</dbReference>
<sequence length="248" mass="28713">MPEGPQMVFLKEQAEQFIGQLVLEVKGKTKNVPFDLIMGQELTEIKTFGKEILFCFQGAVIRVHLMFFGKYAINGEVNRPLELGFSFEDGDLNFYACDCRFIQDALNTVYDWRADVMNESFDPEKALEKLQRQPTQLICDAILDQSILAGVGNGIKNEVLFRTRLHPESQVDHIPEPILKSLIQECFLQSFRYLDSKREGTVKEHWLVYQQKECPRDHIPLRKEKIGKGQRSGYFCEKCQVLYHPAIF</sequence>
<dbReference type="SUPFAM" id="SSF81624">
    <property type="entry name" value="N-terminal domain of MutM-like DNA repair proteins"/>
    <property type="match status" value="1"/>
</dbReference>
<keyword evidence="8" id="KW-0511">Multifunctional enzyme</keyword>
<comment type="caution">
    <text evidence="11">The sequence shown here is derived from an EMBL/GenBank/DDBJ whole genome shotgun (WGS) entry which is preliminary data.</text>
</comment>
<dbReference type="Gene3D" id="1.10.8.50">
    <property type="match status" value="1"/>
</dbReference>
<dbReference type="GO" id="GO:0000703">
    <property type="term" value="F:oxidized pyrimidine nucleobase lesion DNA N-glycosylase activity"/>
    <property type="evidence" value="ECO:0007669"/>
    <property type="project" value="TreeGrafter"/>
</dbReference>
<protein>
    <recommendedName>
        <fullName evidence="2">DNA-(apurinic or apyrimidinic site) lyase</fullName>
        <ecNumber evidence="2">4.2.99.18</ecNumber>
    </recommendedName>
</protein>
<accession>A0A3M9N0D9</accession>
<keyword evidence="3" id="KW-0227">DNA damage</keyword>
<evidence type="ECO:0000256" key="5">
    <source>
        <dbReference type="ARBA" id="ARBA00023125"/>
    </source>
</evidence>
<keyword evidence="11" id="KW-0540">Nuclease</keyword>
<dbReference type="PROSITE" id="PS51068">
    <property type="entry name" value="FPG_CAT"/>
    <property type="match status" value="1"/>
</dbReference>
<dbReference type="GO" id="GO:0140078">
    <property type="term" value="F:class I DNA-(apurinic or apyrimidinic site) endonuclease activity"/>
    <property type="evidence" value="ECO:0007669"/>
    <property type="project" value="UniProtKB-EC"/>
</dbReference>
<gene>
    <name evidence="11" type="ORF">EFB08_04250</name>
</gene>
<dbReference type="EC" id="4.2.99.18" evidence="2"/>
<evidence type="ECO:0000256" key="4">
    <source>
        <dbReference type="ARBA" id="ARBA00022801"/>
    </source>
</evidence>
<keyword evidence="6" id="KW-0234">DNA repair</keyword>
<keyword evidence="5" id="KW-0238">DNA-binding</keyword>
<dbReference type="PANTHER" id="PTHR42697">
    <property type="entry name" value="ENDONUCLEASE 8"/>
    <property type="match status" value="1"/>
</dbReference>
<name>A0A3M9N0D9_9BACT</name>
<keyword evidence="11" id="KW-0255">Endonuclease</keyword>
<keyword evidence="12" id="KW-1185">Reference proteome</keyword>
<evidence type="ECO:0000256" key="9">
    <source>
        <dbReference type="ARBA" id="ARBA00023295"/>
    </source>
</evidence>
<evidence type="ECO:0000256" key="1">
    <source>
        <dbReference type="ARBA" id="ARBA00009409"/>
    </source>
</evidence>
<evidence type="ECO:0000313" key="12">
    <source>
        <dbReference type="Proteomes" id="UP000272117"/>
    </source>
</evidence>
<keyword evidence="9" id="KW-0326">Glycosidase</keyword>
<dbReference type="SMART" id="SM01232">
    <property type="entry name" value="H2TH"/>
    <property type="match status" value="1"/>
</dbReference>
<dbReference type="InterPro" id="IPR010979">
    <property type="entry name" value="Ribosomal_uS13-like_H2TH"/>
</dbReference>
<evidence type="ECO:0000259" key="10">
    <source>
        <dbReference type="PROSITE" id="PS51068"/>
    </source>
</evidence>
<dbReference type="GO" id="GO:0006284">
    <property type="term" value="P:base-excision repair"/>
    <property type="evidence" value="ECO:0007669"/>
    <property type="project" value="InterPro"/>
</dbReference>
<evidence type="ECO:0000256" key="2">
    <source>
        <dbReference type="ARBA" id="ARBA00012720"/>
    </source>
</evidence>
<comment type="similarity">
    <text evidence="1">Belongs to the FPG family.</text>
</comment>
<dbReference type="PANTHER" id="PTHR42697:SF1">
    <property type="entry name" value="ENDONUCLEASE 8"/>
    <property type="match status" value="1"/>
</dbReference>
<dbReference type="OrthoDB" id="9800855at2"/>
<dbReference type="Proteomes" id="UP000272117">
    <property type="component" value="Unassembled WGS sequence"/>
</dbReference>
<reference evidence="11 12" key="1">
    <citation type="submission" date="2018-11" db="EMBL/GenBank/DDBJ databases">
        <title>Rufibacter latericius sp. nov., isolated from water in Baiyang Lake.</title>
        <authorList>
            <person name="Yang Y."/>
        </authorList>
    </citation>
    <scope>NUCLEOTIDE SEQUENCE [LARGE SCALE GENOMIC DNA]</scope>
    <source>
        <strain evidence="11 12">R-22-1c-1</strain>
    </source>
</reference>
<dbReference type="GO" id="GO:0003684">
    <property type="term" value="F:damaged DNA binding"/>
    <property type="evidence" value="ECO:0007669"/>
    <property type="project" value="InterPro"/>
</dbReference>
<keyword evidence="4" id="KW-0378">Hydrolase</keyword>
<dbReference type="InterPro" id="IPR035937">
    <property type="entry name" value="FPG_N"/>
</dbReference>
<dbReference type="EMBL" id="RJJD01000002">
    <property type="protein sequence ID" value="RNI30478.1"/>
    <property type="molecule type" value="Genomic_DNA"/>
</dbReference>
<dbReference type="GO" id="GO:0008270">
    <property type="term" value="F:zinc ion binding"/>
    <property type="evidence" value="ECO:0007669"/>
    <property type="project" value="InterPro"/>
</dbReference>